<gene>
    <name evidence="2" type="ORF">N1032_27755</name>
</gene>
<keyword evidence="3" id="KW-1185">Reference proteome</keyword>
<organism evidence="2 3">
    <name type="scientific">Herbiconiux daphne</name>
    <dbReference type="NCBI Taxonomy" id="2970914"/>
    <lineage>
        <taxon>Bacteria</taxon>
        <taxon>Bacillati</taxon>
        <taxon>Actinomycetota</taxon>
        <taxon>Actinomycetes</taxon>
        <taxon>Micrococcales</taxon>
        <taxon>Microbacteriaceae</taxon>
        <taxon>Herbiconiux</taxon>
    </lineage>
</organism>
<dbReference type="RefSeq" id="WP_259543956.1">
    <property type="nucleotide sequence ID" value="NZ_JANLCJ010000795.1"/>
</dbReference>
<name>A0ABT2HCE4_9MICO</name>
<comment type="caution">
    <text evidence="2">The sequence shown here is derived from an EMBL/GenBank/DDBJ whole genome shotgun (WGS) entry which is preliminary data.</text>
</comment>
<reference evidence="2" key="1">
    <citation type="submission" date="2022-08" db="EMBL/GenBank/DDBJ databases">
        <authorList>
            <person name="Deng Y."/>
            <person name="Han X.-F."/>
            <person name="Zhang Y.-Q."/>
        </authorList>
    </citation>
    <scope>NUCLEOTIDE SEQUENCE</scope>
    <source>
        <strain evidence="2">CPCC 203386</strain>
    </source>
</reference>
<evidence type="ECO:0000256" key="1">
    <source>
        <dbReference type="SAM" id="MobiDB-lite"/>
    </source>
</evidence>
<feature type="region of interest" description="Disordered" evidence="1">
    <location>
        <begin position="1"/>
        <end position="22"/>
    </location>
</feature>
<feature type="non-terminal residue" evidence="2">
    <location>
        <position position="175"/>
    </location>
</feature>
<protein>
    <submittedName>
        <fullName evidence="2">Uncharacterized protein</fullName>
    </submittedName>
</protein>
<feature type="non-terminal residue" evidence="2">
    <location>
        <position position="1"/>
    </location>
</feature>
<feature type="compositionally biased region" description="Low complexity" evidence="1">
    <location>
        <begin position="70"/>
        <end position="80"/>
    </location>
</feature>
<dbReference type="EMBL" id="JANLCJ010000795">
    <property type="protein sequence ID" value="MCS5737531.1"/>
    <property type="molecule type" value="Genomic_DNA"/>
</dbReference>
<evidence type="ECO:0000313" key="2">
    <source>
        <dbReference type="EMBL" id="MCS5737531.1"/>
    </source>
</evidence>
<feature type="region of interest" description="Disordered" evidence="1">
    <location>
        <begin position="43"/>
        <end position="87"/>
    </location>
</feature>
<sequence>SIMAKKWNEVQASPEFQALSAPEKAAAQAQYFDEVVKPQVPADEVDAAHNEFYSQNPVSQPAAPEPAPQTPQEAPQQPQELSAGEVVGEGLASAGRVTAGGLAGIANAGVSAVNAAKSFGAWAGQKLGLGDGTYTPMAPAGYGDLDQYLMPKTTAEKVGADVITYAAGGKIAAPE</sequence>
<dbReference type="Proteomes" id="UP001165586">
    <property type="component" value="Unassembled WGS sequence"/>
</dbReference>
<evidence type="ECO:0000313" key="3">
    <source>
        <dbReference type="Proteomes" id="UP001165586"/>
    </source>
</evidence>
<proteinExistence type="predicted"/>
<accession>A0ABT2HCE4</accession>